<protein>
    <recommendedName>
        <fullName evidence="3">Twin-arginine translocation pathway signal</fullName>
    </recommendedName>
</protein>
<accession>A0ABY2EUH6</accession>
<dbReference type="Proteomes" id="UP000295058">
    <property type="component" value="Unassembled WGS sequence"/>
</dbReference>
<keyword evidence="2" id="KW-1185">Reference proteome</keyword>
<evidence type="ECO:0000313" key="1">
    <source>
        <dbReference type="EMBL" id="TDW55262.1"/>
    </source>
</evidence>
<dbReference type="InterPro" id="IPR006311">
    <property type="entry name" value="TAT_signal"/>
</dbReference>
<dbReference type="RefSeq" id="WP_208321794.1">
    <property type="nucleotide sequence ID" value="NZ_NQJF01000018.1"/>
</dbReference>
<dbReference type="PROSITE" id="PS51318">
    <property type="entry name" value="TAT"/>
    <property type="match status" value="1"/>
</dbReference>
<gene>
    <name evidence="1" type="ORF">LY04_03365</name>
</gene>
<evidence type="ECO:0008006" key="3">
    <source>
        <dbReference type="Google" id="ProtNLM"/>
    </source>
</evidence>
<name>A0ABY2EUH6_9GAMM</name>
<dbReference type="EMBL" id="SODO01000019">
    <property type="protein sequence ID" value="TDW55262.1"/>
    <property type="molecule type" value="Genomic_DNA"/>
</dbReference>
<comment type="caution">
    <text evidence="1">The sequence shown here is derived from an EMBL/GenBank/DDBJ whole genome shotgun (WGS) entry which is preliminary data.</text>
</comment>
<proteinExistence type="predicted"/>
<organism evidence="1 2">
    <name type="scientific">Oceanimonas baumannii</name>
    <dbReference type="NCBI Taxonomy" id="129578"/>
    <lineage>
        <taxon>Bacteria</taxon>
        <taxon>Pseudomonadati</taxon>
        <taxon>Pseudomonadota</taxon>
        <taxon>Gammaproteobacteria</taxon>
        <taxon>Aeromonadales</taxon>
        <taxon>Aeromonadaceae</taxon>
        <taxon>Oceanimonas</taxon>
    </lineage>
</organism>
<sequence length="196" mass="22031">MKDKTAQIPVRVTLSDDAAGLTRRRFLTLGSMVALGTGALATTALTVPVRRALAGEFTVLGAEAGSTLLFLARDIFPHDHIEDRYYLQALMPLEAQAATDNRLKRLLADGIMTLDRLALQRFKQTYAELERESDRIGLLYVIEHGDFFQKLKGHLVTGLYDNKEVWPLFGYEGSSWEKGGYVNRGFDDIDWLEHNV</sequence>
<evidence type="ECO:0000313" key="2">
    <source>
        <dbReference type="Proteomes" id="UP000295058"/>
    </source>
</evidence>
<reference evidence="1 2" key="1">
    <citation type="submission" date="2019-03" db="EMBL/GenBank/DDBJ databases">
        <title>Genomic Encyclopedia of Archaeal and Bacterial Type Strains, Phase II (KMG-II): from individual species to whole genera.</title>
        <authorList>
            <person name="Goeker M."/>
        </authorList>
    </citation>
    <scope>NUCLEOTIDE SEQUENCE [LARGE SCALE GENOMIC DNA]</scope>
    <source>
        <strain evidence="1 2">DSM 15594</strain>
    </source>
</reference>